<evidence type="ECO:0000313" key="4">
    <source>
        <dbReference type="EMBL" id="CAB4983904.1"/>
    </source>
</evidence>
<name>A0A6J7N1H2_9ZZZZ</name>
<comment type="similarity">
    <text evidence="1">Belongs to the short-chain dehydrogenases/reductases (SDR) family.</text>
</comment>
<dbReference type="CDD" id="cd05233">
    <property type="entry name" value="SDR_c"/>
    <property type="match status" value="1"/>
</dbReference>
<dbReference type="PANTHER" id="PTHR42879:SF2">
    <property type="entry name" value="3-OXOACYL-[ACYL-CARRIER-PROTEIN] REDUCTASE FABG"/>
    <property type="match status" value="1"/>
</dbReference>
<evidence type="ECO:0000256" key="1">
    <source>
        <dbReference type="ARBA" id="ARBA00006484"/>
    </source>
</evidence>
<dbReference type="Pfam" id="PF13561">
    <property type="entry name" value="adh_short_C2"/>
    <property type="match status" value="1"/>
</dbReference>
<dbReference type="EMBL" id="CAFBOF010000035">
    <property type="protein sequence ID" value="CAB4983904.1"/>
    <property type="molecule type" value="Genomic_DNA"/>
</dbReference>
<dbReference type="AlphaFoldDB" id="A0A6J7N1H2"/>
<reference evidence="4" key="1">
    <citation type="submission" date="2020-05" db="EMBL/GenBank/DDBJ databases">
        <authorList>
            <person name="Chiriac C."/>
            <person name="Salcher M."/>
            <person name="Ghai R."/>
            <person name="Kavagutti S V."/>
        </authorList>
    </citation>
    <scope>NUCLEOTIDE SEQUENCE</scope>
</reference>
<sequence length="262" mass="27434">MIRDWSNFIGGRTALVTGAGDGVGRAISMHMARAGAEVWINDIDAARADKVVAEIISESGIAHSVVADVCNPESVHAMYDSTGPVDILVNNAGSGVRSWVDGSNRLVTFAESSPAEWEPLMRVNLTGVLHVTHTYLPGMLAKEWGRILSIVSDAGRRGERRQVVYGAAKAAAMGFSRGLAAEVGRRGVTVNCISLGAMQHGSLADAVADDPDLEGKLAAAYPIGRLGRVDDPAPLAVLLCSDAADWITGQVYPVDGGYAPAL</sequence>
<proteinExistence type="inferred from homology"/>
<gene>
    <name evidence="2" type="ORF">UFOPK2683_00066</name>
    <name evidence="3" type="ORF">UFOPK3605_00979</name>
    <name evidence="4" type="ORF">UFOPK3897_01279</name>
    <name evidence="5" type="ORF">UFOPK4121_01361</name>
</gene>
<dbReference type="SUPFAM" id="SSF51735">
    <property type="entry name" value="NAD(P)-binding Rossmann-fold domains"/>
    <property type="match status" value="1"/>
</dbReference>
<dbReference type="InterPro" id="IPR050259">
    <property type="entry name" value="SDR"/>
</dbReference>
<dbReference type="EMBL" id="CAFBPQ010000056">
    <property type="protein sequence ID" value="CAB5030936.1"/>
    <property type="molecule type" value="Genomic_DNA"/>
</dbReference>
<dbReference type="GO" id="GO:0032787">
    <property type="term" value="P:monocarboxylic acid metabolic process"/>
    <property type="evidence" value="ECO:0007669"/>
    <property type="project" value="UniProtKB-ARBA"/>
</dbReference>
<dbReference type="PRINTS" id="PR00080">
    <property type="entry name" value="SDRFAMILY"/>
</dbReference>
<evidence type="ECO:0000313" key="3">
    <source>
        <dbReference type="EMBL" id="CAB4909138.1"/>
    </source>
</evidence>
<organism evidence="4">
    <name type="scientific">freshwater metagenome</name>
    <dbReference type="NCBI Taxonomy" id="449393"/>
    <lineage>
        <taxon>unclassified sequences</taxon>
        <taxon>metagenomes</taxon>
        <taxon>ecological metagenomes</taxon>
    </lineage>
</organism>
<accession>A0A6J7N1H2</accession>
<dbReference type="EMBL" id="CAEZYK010000002">
    <property type="protein sequence ID" value="CAB4712293.1"/>
    <property type="molecule type" value="Genomic_DNA"/>
</dbReference>
<dbReference type="Gene3D" id="3.40.50.720">
    <property type="entry name" value="NAD(P)-binding Rossmann-like Domain"/>
    <property type="match status" value="1"/>
</dbReference>
<dbReference type="EMBL" id="CAFBMM010000046">
    <property type="protein sequence ID" value="CAB4909138.1"/>
    <property type="molecule type" value="Genomic_DNA"/>
</dbReference>
<dbReference type="FunFam" id="3.40.50.720:FF:000084">
    <property type="entry name" value="Short-chain dehydrogenase reductase"/>
    <property type="match status" value="1"/>
</dbReference>
<dbReference type="PANTHER" id="PTHR42879">
    <property type="entry name" value="3-OXOACYL-(ACYL-CARRIER-PROTEIN) REDUCTASE"/>
    <property type="match status" value="1"/>
</dbReference>
<dbReference type="InterPro" id="IPR002347">
    <property type="entry name" value="SDR_fam"/>
</dbReference>
<dbReference type="InterPro" id="IPR020904">
    <property type="entry name" value="Sc_DH/Rdtase_CS"/>
</dbReference>
<dbReference type="InterPro" id="IPR036291">
    <property type="entry name" value="NAD(P)-bd_dom_sf"/>
</dbReference>
<dbReference type="PRINTS" id="PR00081">
    <property type="entry name" value="GDHRDH"/>
</dbReference>
<evidence type="ECO:0000313" key="2">
    <source>
        <dbReference type="EMBL" id="CAB4712293.1"/>
    </source>
</evidence>
<evidence type="ECO:0000313" key="5">
    <source>
        <dbReference type="EMBL" id="CAB5030936.1"/>
    </source>
</evidence>
<protein>
    <submittedName>
        <fullName evidence="4">Unannotated protein</fullName>
    </submittedName>
</protein>
<dbReference type="PROSITE" id="PS00061">
    <property type="entry name" value="ADH_SHORT"/>
    <property type="match status" value="1"/>
</dbReference>